<dbReference type="InterPro" id="IPR002059">
    <property type="entry name" value="CSP_DNA-bd"/>
</dbReference>
<dbReference type="eggNOG" id="ENOG502SCPQ">
    <property type="taxonomic scope" value="Eukaryota"/>
</dbReference>
<dbReference type="InterPro" id="IPR012340">
    <property type="entry name" value="NA-bd_OB-fold"/>
</dbReference>
<name>T1JBT9_STRMM</name>
<protein>
    <recommendedName>
        <fullName evidence="2">CSD domain-containing protein</fullName>
    </recommendedName>
</protein>
<keyword evidence="1" id="KW-0597">Phosphoprotein</keyword>
<accession>T1JBT9</accession>
<dbReference type="PANTHER" id="PTHR12962:SF1">
    <property type="entry name" value="COLD SHOCK DOMAIN-CONTAINING PROTEIN CG9705"/>
    <property type="match status" value="1"/>
</dbReference>
<dbReference type="EMBL" id="JH432019">
    <property type="status" value="NOT_ANNOTATED_CDS"/>
    <property type="molecule type" value="Genomic_DNA"/>
</dbReference>
<dbReference type="GO" id="GO:0005737">
    <property type="term" value="C:cytoplasm"/>
    <property type="evidence" value="ECO:0007669"/>
    <property type="project" value="TreeGrafter"/>
</dbReference>
<dbReference type="SMART" id="SM00357">
    <property type="entry name" value="CSP"/>
    <property type="match status" value="1"/>
</dbReference>
<dbReference type="InterPro" id="IPR019844">
    <property type="entry name" value="CSD_CS"/>
</dbReference>
<dbReference type="HOGENOM" id="CLU_117621_2_0_1"/>
<evidence type="ECO:0000259" key="2">
    <source>
        <dbReference type="PROSITE" id="PS51857"/>
    </source>
</evidence>
<dbReference type="PROSITE" id="PS51857">
    <property type="entry name" value="CSD_2"/>
    <property type="match status" value="1"/>
</dbReference>
<dbReference type="InterPro" id="IPR052069">
    <property type="entry name" value="Ca-reg_mRNA-binding_domain"/>
</dbReference>
<dbReference type="PANTHER" id="PTHR12962">
    <property type="entry name" value="CALCIUM-REGULATED HEAT STABLE PROTEIN CRHSP-24-RELATED"/>
    <property type="match status" value="1"/>
</dbReference>
<dbReference type="STRING" id="126957.T1JBT9"/>
<proteinExistence type="predicted"/>
<dbReference type="CDD" id="cd04458">
    <property type="entry name" value="CSP_CDS"/>
    <property type="match status" value="1"/>
</dbReference>
<evidence type="ECO:0000313" key="3">
    <source>
        <dbReference type="EnsemblMetazoa" id="SMAR011243-PA"/>
    </source>
</evidence>
<evidence type="ECO:0000256" key="1">
    <source>
        <dbReference type="ARBA" id="ARBA00022553"/>
    </source>
</evidence>
<dbReference type="Proteomes" id="UP000014500">
    <property type="component" value="Unassembled WGS sequence"/>
</dbReference>
<dbReference type="PhylomeDB" id="T1JBT9"/>
<dbReference type="InterPro" id="IPR011129">
    <property type="entry name" value="CSD"/>
</dbReference>
<sequence length="86" mass="9332">MKEVEVVIVPSFGCDTSGKPKETGKVKWFNHSKGFGFITPDAGGKEVFFHFSAVQGINTAKEGDKVQYDLCINEKGTSAGIVHIIK</sequence>
<dbReference type="EnsemblMetazoa" id="SMAR011243-RA">
    <property type="protein sequence ID" value="SMAR011243-PA"/>
    <property type="gene ID" value="SMAR011243"/>
</dbReference>
<dbReference type="PROSITE" id="PS00352">
    <property type="entry name" value="CSD_1"/>
    <property type="match status" value="1"/>
</dbReference>
<dbReference type="SUPFAM" id="SSF50249">
    <property type="entry name" value="Nucleic acid-binding proteins"/>
    <property type="match status" value="1"/>
</dbReference>
<dbReference type="PRINTS" id="PR00050">
    <property type="entry name" value="COLDSHOCK"/>
</dbReference>
<dbReference type="GO" id="GO:0003730">
    <property type="term" value="F:mRNA 3'-UTR binding"/>
    <property type="evidence" value="ECO:0007669"/>
    <property type="project" value="TreeGrafter"/>
</dbReference>
<evidence type="ECO:0000313" key="4">
    <source>
        <dbReference type="Proteomes" id="UP000014500"/>
    </source>
</evidence>
<organism evidence="3 4">
    <name type="scientific">Strigamia maritima</name>
    <name type="common">European centipede</name>
    <name type="synonym">Geophilus maritimus</name>
    <dbReference type="NCBI Taxonomy" id="126957"/>
    <lineage>
        <taxon>Eukaryota</taxon>
        <taxon>Metazoa</taxon>
        <taxon>Ecdysozoa</taxon>
        <taxon>Arthropoda</taxon>
        <taxon>Myriapoda</taxon>
        <taxon>Chilopoda</taxon>
        <taxon>Pleurostigmophora</taxon>
        <taxon>Geophilomorpha</taxon>
        <taxon>Linotaeniidae</taxon>
        <taxon>Strigamia</taxon>
    </lineage>
</organism>
<dbReference type="GO" id="GO:0043488">
    <property type="term" value="P:regulation of mRNA stability"/>
    <property type="evidence" value="ECO:0007669"/>
    <property type="project" value="TreeGrafter"/>
</dbReference>
<dbReference type="AlphaFoldDB" id="T1JBT9"/>
<reference evidence="4" key="1">
    <citation type="submission" date="2011-05" db="EMBL/GenBank/DDBJ databases">
        <authorList>
            <person name="Richards S.R."/>
            <person name="Qu J."/>
            <person name="Jiang H."/>
            <person name="Jhangiani S.N."/>
            <person name="Agravi P."/>
            <person name="Goodspeed R."/>
            <person name="Gross S."/>
            <person name="Mandapat C."/>
            <person name="Jackson L."/>
            <person name="Mathew T."/>
            <person name="Pu L."/>
            <person name="Thornton R."/>
            <person name="Saada N."/>
            <person name="Wilczek-Boney K.B."/>
            <person name="Lee S."/>
            <person name="Kovar C."/>
            <person name="Wu Y."/>
            <person name="Scherer S.E."/>
            <person name="Worley K.C."/>
            <person name="Muzny D.M."/>
            <person name="Gibbs R."/>
        </authorList>
    </citation>
    <scope>NUCLEOTIDE SEQUENCE</scope>
    <source>
        <strain evidence="4">Brora</strain>
    </source>
</reference>
<keyword evidence="4" id="KW-1185">Reference proteome</keyword>
<dbReference type="Gene3D" id="2.40.50.140">
    <property type="entry name" value="Nucleic acid-binding proteins"/>
    <property type="match status" value="1"/>
</dbReference>
<feature type="domain" description="CSD" evidence="2">
    <location>
        <begin position="21"/>
        <end position="84"/>
    </location>
</feature>
<dbReference type="Pfam" id="PF00313">
    <property type="entry name" value="CSD"/>
    <property type="match status" value="1"/>
</dbReference>
<reference evidence="3" key="2">
    <citation type="submission" date="2015-02" db="UniProtKB">
        <authorList>
            <consortium name="EnsemblMetazoa"/>
        </authorList>
    </citation>
    <scope>IDENTIFICATION</scope>
</reference>